<dbReference type="EMBL" id="BQNB010020058">
    <property type="protein sequence ID" value="GJT91883.1"/>
    <property type="molecule type" value="Genomic_DNA"/>
</dbReference>
<protein>
    <submittedName>
        <fullName evidence="2">Uncharacterized protein</fullName>
    </submittedName>
</protein>
<feature type="coiled-coil region" evidence="1">
    <location>
        <begin position="123"/>
        <end position="150"/>
    </location>
</feature>
<dbReference type="Proteomes" id="UP001151760">
    <property type="component" value="Unassembled WGS sequence"/>
</dbReference>
<comment type="caution">
    <text evidence="2">The sequence shown here is derived from an EMBL/GenBank/DDBJ whole genome shotgun (WGS) entry which is preliminary data.</text>
</comment>
<gene>
    <name evidence="2" type="ORF">Tco_1080728</name>
</gene>
<keyword evidence="3" id="KW-1185">Reference proteome</keyword>
<evidence type="ECO:0000313" key="3">
    <source>
        <dbReference type="Proteomes" id="UP001151760"/>
    </source>
</evidence>
<proteinExistence type="predicted"/>
<reference evidence="2" key="1">
    <citation type="journal article" date="2022" name="Int. J. Mol. Sci.">
        <title>Draft Genome of Tanacetum Coccineum: Genomic Comparison of Closely Related Tanacetum-Family Plants.</title>
        <authorList>
            <person name="Yamashiro T."/>
            <person name="Shiraishi A."/>
            <person name="Nakayama K."/>
            <person name="Satake H."/>
        </authorList>
    </citation>
    <scope>NUCLEOTIDE SEQUENCE</scope>
</reference>
<evidence type="ECO:0000313" key="2">
    <source>
        <dbReference type="EMBL" id="GJT91883.1"/>
    </source>
</evidence>
<dbReference type="SUPFAM" id="SSF57997">
    <property type="entry name" value="Tropomyosin"/>
    <property type="match status" value="1"/>
</dbReference>
<name>A0ABQ5HXG1_9ASTR</name>
<evidence type="ECO:0000256" key="1">
    <source>
        <dbReference type="SAM" id="Coils"/>
    </source>
</evidence>
<organism evidence="2 3">
    <name type="scientific">Tanacetum coccineum</name>
    <dbReference type="NCBI Taxonomy" id="301880"/>
    <lineage>
        <taxon>Eukaryota</taxon>
        <taxon>Viridiplantae</taxon>
        <taxon>Streptophyta</taxon>
        <taxon>Embryophyta</taxon>
        <taxon>Tracheophyta</taxon>
        <taxon>Spermatophyta</taxon>
        <taxon>Magnoliopsida</taxon>
        <taxon>eudicotyledons</taxon>
        <taxon>Gunneridae</taxon>
        <taxon>Pentapetalae</taxon>
        <taxon>asterids</taxon>
        <taxon>campanulids</taxon>
        <taxon>Asterales</taxon>
        <taxon>Asteraceae</taxon>
        <taxon>Asteroideae</taxon>
        <taxon>Anthemideae</taxon>
        <taxon>Anthemidinae</taxon>
        <taxon>Tanacetum</taxon>
    </lineage>
</organism>
<sequence>MYCSIVSAIAFASSSSEYSWSESRLKSGDLNSSRLRVLKCLLDDQNSHSGVVNDRVTDLATTHRQDAQELYVRCEDAQDDQAFIGAQVSILRRERRYFRSMASSYEREAVIARQAWSHSKSRIQAMEAQIRALQRDVDVLQKQRISAEDRLTAHI</sequence>
<keyword evidence="1" id="KW-0175">Coiled coil</keyword>
<accession>A0ABQ5HXG1</accession>
<reference evidence="2" key="2">
    <citation type="submission" date="2022-01" db="EMBL/GenBank/DDBJ databases">
        <authorList>
            <person name="Yamashiro T."/>
            <person name="Shiraishi A."/>
            <person name="Satake H."/>
            <person name="Nakayama K."/>
        </authorList>
    </citation>
    <scope>NUCLEOTIDE SEQUENCE</scope>
</reference>